<dbReference type="InterPro" id="IPR006692">
    <property type="entry name" value="Beta-prop_COPA/B_2nd"/>
</dbReference>
<gene>
    <name evidence="2" type="ORF">ACH5RR_027435</name>
</gene>
<reference evidence="2 3" key="1">
    <citation type="submission" date="2024-11" db="EMBL/GenBank/DDBJ databases">
        <title>A near-complete genome assembly of Cinchona calisaya.</title>
        <authorList>
            <person name="Lian D.C."/>
            <person name="Zhao X.W."/>
            <person name="Wei L."/>
        </authorList>
    </citation>
    <scope>NUCLEOTIDE SEQUENCE [LARGE SCALE GENOMIC DNA]</scope>
    <source>
        <tissue evidence="2">Nenye</tissue>
    </source>
</reference>
<organism evidence="2 3">
    <name type="scientific">Cinchona calisaya</name>
    <dbReference type="NCBI Taxonomy" id="153742"/>
    <lineage>
        <taxon>Eukaryota</taxon>
        <taxon>Viridiplantae</taxon>
        <taxon>Streptophyta</taxon>
        <taxon>Embryophyta</taxon>
        <taxon>Tracheophyta</taxon>
        <taxon>Spermatophyta</taxon>
        <taxon>Magnoliopsida</taxon>
        <taxon>eudicotyledons</taxon>
        <taxon>Gunneridae</taxon>
        <taxon>Pentapetalae</taxon>
        <taxon>asterids</taxon>
        <taxon>lamiids</taxon>
        <taxon>Gentianales</taxon>
        <taxon>Rubiaceae</taxon>
        <taxon>Cinchonoideae</taxon>
        <taxon>Cinchoneae</taxon>
        <taxon>Cinchona</taxon>
    </lineage>
</organism>
<accession>A0ABD2Z6F1</accession>
<proteinExistence type="predicted"/>
<evidence type="ECO:0000313" key="2">
    <source>
        <dbReference type="EMBL" id="KAL3514718.1"/>
    </source>
</evidence>
<dbReference type="Proteomes" id="UP001630127">
    <property type="component" value="Unassembled WGS sequence"/>
</dbReference>
<dbReference type="EMBL" id="JBJUIK010000011">
    <property type="protein sequence ID" value="KAL3514718.1"/>
    <property type="molecule type" value="Genomic_DNA"/>
</dbReference>
<feature type="domain" description="COPA/B second beta-propeller" evidence="1">
    <location>
        <begin position="2"/>
        <end position="164"/>
    </location>
</feature>
<evidence type="ECO:0000259" key="1">
    <source>
        <dbReference type="Pfam" id="PF04053"/>
    </source>
</evidence>
<keyword evidence="3" id="KW-1185">Reference proteome</keyword>
<dbReference type="Pfam" id="PF04053">
    <property type="entry name" value="B-prop_COPA_B_2nd"/>
    <property type="match status" value="1"/>
</dbReference>
<dbReference type="AlphaFoldDB" id="A0ABD2Z6F1"/>
<name>A0ABD2Z6F1_9GENT</name>
<evidence type="ECO:0000313" key="3">
    <source>
        <dbReference type="Proteomes" id="UP001630127"/>
    </source>
</evidence>
<sequence length="173" mass="19965">MFAVLEKSSSQLLIKNLKNEIVNKGVLPIEIADANAIFYAGNGTLLCRAGENRLFIFHLQWWLVLADLQVDYAKHIVWSNDFERVAFYRKHCVCVTDKRLVCLTSFYERSNVKGGAWNDDGVFIYSTITHIKYCLPNGETGIIKTLDFPIYITKICGNRIFYFDRRENSADYC</sequence>
<comment type="caution">
    <text evidence="2">The sequence shown here is derived from an EMBL/GenBank/DDBJ whole genome shotgun (WGS) entry which is preliminary data.</text>
</comment>
<protein>
    <recommendedName>
        <fullName evidence="1">COPA/B second beta-propeller domain-containing protein</fullName>
    </recommendedName>
</protein>